<accession>A0AAT9TQS6</accession>
<reference evidence="1" key="1">
    <citation type="submission" date="2023-01" db="EMBL/GenBank/DDBJ databases">
        <authorList>
            <person name="Sprotte S."/>
            <person name="Brinks E."/>
        </authorList>
    </citation>
    <scope>NUCLEOTIDE SEQUENCE</scope>
</reference>
<reference evidence="1" key="2">
    <citation type="journal article" date="2024" name="Heliyon">
        <title>Complete genome sequence of the novel virulent phage PMBT24 infecting Enterocloster bolteae from the human gut.</title>
        <authorList>
            <person name="Sprotte S."/>
            <person name="Brinks E."/>
            <person name="Neve H."/>
            <person name="Franz C.M.A.P."/>
        </authorList>
    </citation>
    <scope>NUCLEOTIDE SEQUENCE</scope>
</reference>
<name>A0AAT9TQS6_9CAUD</name>
<proteinExistence type="predicted"/>
<protein>
    <submittedName>
        <fullName evidence="1">Uncharacterized protein</fullName>
    </submittedName>
</protein>
<evidence type="ECO:0000313" key="1">
    <source>
        <dbReference type="EMBL" id="WDQ45445.1"/>
    </source>
</evidence>
<dbReference type="EMBL" id="OQ326496">
    <property type="protein sequence ID" value="WDQ45445.1"/>
    <property type="molecule type" value="Genomic_DNA"/>
</dbReference>
<organism evidence="1">
    <name type="scientific">Enterocloster phage PMBT24</name>
    <dbReference type="NCBI Taxonomy" id="3025413"/>
    <lineage>
        <taxon>Viruses</taxon>
        <taxon>Duplodnaviria</taxon>
        <taxon>Heunggongvirae</taxon>
        <taxon>Uroviricota</taxon>
        <taxon>Caudoviricetes</taxon>
    </lineage>
</organism>
<sequence length="32" mass="3728">MNNKTVIVTNGKEVMTIEDFLNWELNGRKGIY</sequence>